<name>D2MMT3_9FIRM</name>
<accession>D2MMT3</accession>
<dbReference type="EMBL" id="ADFR01000002">
    <property type="protein sequence ID" value="EFC06359.1"/>
    <property type="molecule type" value="Genomic_DNA"/>
</dbReference>
<reference evidence="2" key="1">
    <citation type="submission" date="2009-12" db="EMBL/GenBank/DDBJ databases">
        <title>Sequence of Clostridiales genomosp. BVAB3 str. UPII9-5.</title>
        <authorList>
            <person name="Madupu R."/>
            <person name="Durkin A.S."/>
            <person name="Torralba M."/>
            <person name="Methe B."/>
            <person name="Sutton G.G."/>
            <person name="Strausberg R.L."/>
            <person name="Nelson K.E."/>
        </authorList>
    </citation>
    <scope>NUCLEOTIDE SEQUENCE [LARGE SCALE GENOMIC DNA]</scope>
    <source>
        <strain evidence="2">W1219</strain>
    </source>
</reference>
<keyword evidence="2" id="KW-1185">Reference proteome</keyword>
<dbReference type="Proteomes" id="UP000005017">
    <property type="component" value="Unassembled WGS sequence"/>
</dbReference>
<comment type="caution">
    <text evidence="1">The sequence shown here is derived from an EMBL/GenBank/DDBJ whole genome shotgun (WGS) entry which is preliminary data.</text>
</comment>
<proteinExistence type="predicted"/>
<evidence type="ECO:0000313" key="1">
    <source>
        <dbReference type="EMBL" id="EFC06359.1"/>
    </source>
</evidence>
<dbReference type="STRING" id="679192.HMPREF9013_1067"/>
<sequence length="69" mass="8167">MVELKDGKIRTVEVKGYKKVGDEFERMFYSNGKLVIADQKLVHFDDKDRRNTVIINVVEEKNEENEKNH</sequence>
<evidence type="ECO:0000313" key="2">
    <source>
        <dbReference type="Proteomes" id="UP000005017"/>
    </source>
</evidence>
<gene>
    <name evidence="1" type="ORF">HMPREF9013_1067</name>
</gene>
<organism evidence="1 2">
    <name type="scientific">Bulleidia extructa W1219</name>
    <dbReference type="NCBI Taxonomy" id="679192"/>
    <lineage>
        <taxon>Bacteria</taxon>
        <taxon>Bacillati</taxon>
        <taxon>Bacillota</taxon>
        <taxon>Erysipelotrichia</taxon>
        <taxon>Erysipelotrichales</taxon>
        <taxon>Erysipelotrichaceae</taxon>
        <taxon>Bulleidia</taxon>
    </lineage>
</organism>
<dbReference type="AlphaFoldDB" id="D2MMT3"/>
<protein>
    <submittedName>
        <fullName evidence="1">Uncharacterized protein</fullName>
    </submittedName>
</protein>